<feature type="compositionally biased region" description="Pro residues" evidence="6">
    <location>
        <begin position="2087"/>
        <end position="2100"/>
    </location>
</feature>
<feature type="compositionally biased region" description="Low complexity" evidence="6">
    <location>
        <begin position="1823"/>
        <end position="1837"/>
    </location>
</feature>
<dbReference type="PANTHER" id="PTHR23185:SF0">
    <property type="entry name" value="PROTEIN VIRILIZER HOMOLOG"/>
    <property type="match status" value="1"/>
</dbReference>
<dbReference type="InterPro" id="IPR026736">
    <property type="entry name" value="Virilizer"/>
</dbReference>
<reference evidence="8 9" key="1">
    <citation type="journal article" date="2016" name="Sci. Rep.">
        <title>The Dendrobium catenatum Lindl. genome sequence provides insights into polysaccharide synthase, floral development and adaptive evolution.</title>
        <authorList>
            <person name="Zhang G.Q."/>
            <person name="Xu Q."/>
            <person name="Bian C."/>
            <person name="Tsai W.C."/>
            <person name="Yeh C.M."/>
            <person name="Liu K.W."/>
            <person name="Yoshida K."/>
            <person name="Zhang L.S."/>
            <person name="Chang S.B."/>
            <person name="Chen F."/>
            <person name="Shi Y."/>
            <person name="Su Y.Y."/>
            <person name="Zhang Y.Q."/>
            <person name="Chen L.J."/>
            <person name="Yin Y."/>
            <person name="Lin M."/>
            <person name="Huang H."/>
            <person name="Deng H."/>
            <person name="Wang Z.W."/>
            <person name="Zhu S.L."/>
            <person name="Zhao X."/>
            <person name="Deng C."/>
            <person name="Niu S.C."/>
            <person name="Huang J."/>
            <person name="Wang M."/>
            <person name="Liu G.H."/>
            <person name="Yang H.J."/>
            <person name="Xiao X.J."/>
            <person name="Hsiao Y.Y."/>
            <person name="Wu W.L."/>
            <person name="Chen Y.Y."/>
            <person name="Mitsuda N."/>
            <person name="Ohme-Takagi M."/>
            <person name="Luo Y.B."/>
            <person name="Van de Peer Y."/>
            <person name="Liu Z.J."/>
        </authorList>
    </citation>
    <scope>NUCLEOTIDE SEQUENCE [LARGE SCALE GENOMIC DNA]</scope>
    <source>
        <tissue evidence="8">The whole plant</tissue>
    </source>
</reference>
<reference evidence="8 9" key="2">
    <citation type="journal article" date="2017" name="Nature">
        <title>The Apostasia genome and the evolution of orchids.</title>
        <authorList>
            <person name="Zhang G.Q."/>
            <person name="Liu K.W."/>
            <person name="Li Z."/>
            <person name="Lohaus R."/>
            <person name="Hsiao Y.Y."/>
            <person name="Niu S.C."/>
            <person name="Wang J.Y."/>
            <person name="Lin Y.C."/>
            <person name="Xu Q."/>
            <person name="Chen L.J."/>
            <person name="Yoshida K."/>
            <person name="Fujiwara S."/>
            <person name="Wang Z.W."/>
            <person name="Zhang Y.Q."/>
            <person name="Mitsuda N."/>
            <person name="Wang M."/>
            <person name="Liu G.H."/>
            <person name="Pecoraro L."/>
            <person name="Huang H.X."/>
            <person name="Xiao X.J."/>
            <person name="Lin M."/>
            <person name="Wu X.Y."/>
            <person name="Wu W.L."/>
            <person name="Chen Y.Y."/>
            <person name="Chang S.B."/>
            <person name="Sakamoto S."/>
            <person name="Ohme-Takagi M."/>
            <person name="Yagi M."/>
            <person name="Zeng S.J."/>
            <person name="Shen C.Y."/>
            <person name="Yeh C.M."/>
            <person name="Luo Y.B."/>
            <person name="Tsai W.C."/>
            <person name="Van de Peer Y."/>
            <person name="Liu Z.J."/>
        </authorList>
    </citation>
    <scope>NUCLEOTIDE SEQUENCE [LARGE SCALE GENOMIC DNA]</scope>
    <source>
        <tissue evidence="8">The whole plant</tissue>
    </source>
</reference>
<feature type="region of interest" description="Disordered" evidence="6">
    <location>
        <begin position="1726"/>
        <end position="1751"/>
    </location>
</feature>
<keyword evidence="9" id="KW-1185">Reference proteome</keyword>
<evidence type="ECO:0000259" key="7">
    <source>
        <dbReference type="Pfam" id="PF15912"/>
    </source>
</evidence>
<feature type="compositionally biased region" description="Polar residues" evidence="6">
    <location>
        <begin position="1794"/>
        <end position="1810"/>
    </location>
</feature>
<feature type="compositionally biased region" description="Pro residues" evidence="6">
    <location>
        <begin position="1975"/>
        <end position="1987"/>
    </location>
</feature>
<evidence type="ECO:0000313" key="9">
    <source>
        <dbReference type="Proteomes" id="UP000233837"/>
    </source>
</evidence>
<feature type="region of interest" description="Disordered" evidence="6">
    <location>
        <begin position="2052"/>
        <end position="2107"/>
    </location>
</feature>
<evidence type="ECO:0000256" key="5">
    <source>
        <dbReference type="ARBA" id="ARBA00023242"/>
    </source>
</evidence>
<keyword evidence="4" id="KW-0508">mRNA splicing</keyword>
<dbReference type="GO" id="GO:0008380">
    <property type="term" value="P:RNA splicing"/>
    <property type="evidence" value="ECO:0007669"/>
    <property type="project" value="UniProtKB-KW"/>
</dbReference>
<feature type="compositionally biased region" description="Polar residues" evidence="6">
    <location>
        <begin position="2063"/>
        <end position="2074"/>
    </location>
</feature>
<comment type="similarity">
    <text evidence="2">Belongs to the vir family.</text>
</comment>
<evidence type="ECO:0000256" key="4">
    <source>
        <dbReference type="ARBA" id="ARBA00023187"/>
    </source>
</evidence>
<feature type="compositionally biased region" description="Low complexity" evidence="6">
    <location>
        <begin position="1626"/>
        <end position="1644"/>
    </location>
</feature>
<accession>A0A2I0WMP8</accession>
<keyword evidence="5" id="KW-0539">Nucleus</keyword>
<dbReference type="STRING" id="906689.A0A2I0WMP8"/>
<comment type="subcellular location">
    <subcellularLocation>
        <location evidence="1">Nucleus</location>
    </subcellularLocation>
</comment>
<feature type="compositionally biased region" description="Basic and acidic residues" evidence="6">
    <location>
        <begin position="1610"/>
        <end position="1621"/>
    </location>
</feature>
<evidence type="ECO:0000256" key="2">
    <source>
        <dbReference type="ARBA" id="ARBA00008371"/>
    </source>
</evidence>
<feature type="compositionally biased region" description="Polar residues" evidence="6">
    <location>
        <begin position="1538"/>
        <end position="1548"/>
    </location>
</feature>
<feature type="domain" description="Virilizer N-terminal" evidence="7">
    <location>
        <begin position="8"/>
        <end position="121"/>
    </location>
</feature>
<proteinExistence type="inferred from homology"/>
<dbReference type="PANTHER" id="PTHR23185">
    <property type="entry name" value="PROTEIN VIRILIZER HOMOLOG"/>
    <property type="match status" value="1"/>
</dbReference>
<evidence type="ECO:0000256" key="6">
    <source>
        <dbReference type="SAM" id="MobiDB-lite"/>
    </source>
</evidence>
<dbReference type="GO" id="GO:0003723">
    <property type="term" value="F:RNA binding"/>
    <property type="evidence" value="ECO:0007669"/>
    <property type="project" value="TreeGrafter"/>
</dbReference>
<dbReference type="Proteomes" id="UP000233837">
    <property type="component" value="Unassembled WGS sequence"/>
</dbReference>
<evidence type="ECO:0000313" key="8">
    <source>
        <dbReference type="EMBL" id="PKU76935.1"/>
    </source>
</evidence>
<feature type="compositionally biased region" description="Polar residues" evidence="6">
    <location>
        <begin position="1959"/>
        <end position="1974"/>
    </location>
</feature>
<sequence>MGRPEPYVLFAQTFTHPLLDEYVDEVLFAEPIVISACEFLELNSPLSTPPFSLMGATSPPSFAMELFVHCEGESRFRRLCQPFLYSHSSSNILEVEAIVTSHLVVRGCYRSITLVVYGNTAEDLGQFNIDFDVDNSLASLVSSPLDGKLEDLPPALFSDKWTIEELVSSTLSLSLPFSDLDISSEMRQFLHLALKICQLSDDEAIILKIIRTIITTLQSHVNNNYCGIVASGNELRLRNATCVREDLQKVLSVISEATNEMLEVYQFLQSSARNENLLLDTVDASCSDSVTSQLVVDMLYQQFPFLQNFSSLDIPHIFQNKKSTLGLSMALLVCSASESCYHFVNGGGMERIVTLLGDEMRCSTAFTLLLLGVIENATRHAVGCEAFLGWWPRNDDNVPATKSEGYCNLLKLLLRKQRHDVAYLASYVLHRLRIYELASRYEFLVLSIVENHSLDCPSKADTVNSLLSASSQIKQILKLLNLCGPFEDPSPAGIARRSLSTGKPDGPLSYKATSGYIAFSKYSFLTWDIDVHLLSLLKERGFFPLSAALLSFPSLHSATGIVAEIFMEIAVLFQSLLLALLFCRSGLTFLLLEPEITSTIVLSLQCFENNNKSECSTLRQAAFQMSKGFFCHPQEIAMIMEIHLRVGKSIDRLLATNPCSDEFLWVLWDLCAISRSECGRQAILSLGYFPEAISVLLDAFHSFKDPESISGSNGTSQLGLATFHSAAEIFEILVSDSTSSALRTWIGQAMELHKALHLSSPGSHRKDAPARLLEWIDAGVVYQKNGAIGLLRYAAVLASGGDAHLSSTTVLVSDSIDVENVVGDTSDASDSQMLDILLGKLVNDKFFDGITLRNTSIVQLTTAIRILSFISENSDVAAALFEEGAVTLLYVVLANCKCMVENSSNTYDYLVDGAECNSTSELLLERSYEQSLVDLMIPSLISLINILKKLRETKEQYRNKKLLNVLLRLHHEVSPKLAAYASNFSSHFPRLGLGFGAVCHLVASVLAFWPVFGWIPGLFHCLLESMQATSSLPLGPKDACSMICLLSDLVPEEGIWLWNYGIPSLSAVTTLTIETVLGPEVEKDIHWYLQPEHLAVLLVRLTPLLDRIAQIVLHFSFTTLVVIKDMLRVFIVRIACQRPECADVLLRPLISWIDQTTSEATLSDADLFKMYGSLNFIASLLEHPRAKILLLKASSIRVLVNALKRCGDECIVDGNFYLDNKLVKNATFFSCSCMPLLKSLALLLDSRKSTQLDKMHNLCLMGDIGVEDGCLIGQQLIRLCQVLPVGRELLGCMAVLKEFISSEVGRRALESIFCQFQASLNDDRKEDEKDAEDCAYDKADWRFPPFLHCWKKLLSCLDAEDDALNLAIETAYALSSCALYLCMETQYFAGVSMVRCLFGLPDTLPDAAMSTDEKSQDVLKLVILFEQKISKENFTFSAMNLDLHKVRKLVKSMLLLLEIPFVSPVKPEDISCEGSHSSSDGNSPCNIKTLLISLSDMIANDDEAAFSHIWNFNWNKEGENELFALGCLSEKFMWECPDSSSERIPSSTGKRKIVSTEMSAKRSRDSLAPEAPGSNAFLRAVTTPANPSAPSRRDTFRQRKPNTSRPPSMHVDDYVARERNIDGLNSSSHVGSSQRGGSSGRPPSIHVDEFIARQRERQSPVFVTVGETTLVRQTTHENQNDNSKLDKSQQLKADFDDDLQGIDIVFDEDSGSEDRLPFPQLDENLQSTPLVGESSPGSVVEETDGDVNDGTQLEDIESRSETSLKRTMPTEIPVAPDMRVSSDRTVALTTADTRSFSQNSDESKNVSQPMGSRGFDILPNAATSGPSSLLNSSSTTTFQPLRGPTFLQRDSSQKATLGSLPSGSFGYYEHKLPINQPPLPPMPHPTVSTMPTPGIELVQGLSSHYIPNVREMQPPFISGYPVQTFNANGSTNLHGQSENASSVSSLVSLTAQPLADNKLSWNSDSPSRSNTSARPTPPLPPTPPPFSTPLAQSTSNFSSQTSLYLQSTNAGQVPQLSTPITDLGIFSASGAGLSYSLPPLAPAMLNNRPAAAGTFFGSPPQPHGQNPTSISQPGVPNPPLSLQSIPVQPPLPPPPQPRAPHPSQNLGLPIQVPQPQFDQVMSLPQGTIQVQMQPVHIQQQLPQLQIFYPSPQQEHMPHPVQIPLAAQMRNSIQESENIAQQQKDSGMTLQQYFSSPEAIQSLLSDRDKLCQLLEQHPKLMQMLQERLGQL</sequence>
<feature type="region of interest" description="Disordered" evidence="6">
    <location>
        <begin position="1957"/>
        <end position="1999"/>
    </location>
</feature>
<protein>
    <recommendedName>
        <fullName evidence="7">Virilizer N-terminal domain-containing protein</fullName>
    </recommendedName>
</protein>
<dbReference type="Pfam" id="PF15912">
    <property type="entry name" value="VIR_N"/>
    <property type="match status" value="1"/>
</dbReference>
<feature type="compositionally biased region" description="Acidic residues" evidence="6">
    <location>
        <begin position="1741"/>
        <end position="1751"/>
    </location>
</feature>
<dbReference type="GO" id="GO:0036396">
    <property type="term" value="C:RNA N6-methyladenosine methyltransferase complex"/>
    <property type="evidence" value="ECO:0007669"/>
    <property type="project" value="TreeGrafter"/>
</dbReference>
<feature type="compositionally biased region" description="Polar residues" evidence="6">
    <location>
        <begin position="1990"/>
        <end position="1999"/>
    </location>
</feature>
<feature type="region of interest" description="Disordered" evidence="6">
    <location>
        <begin position="1794"/>
        <end position="1845"/>
    </location>
</feature>
<gene>
    <name evidence="8" type="ORF">MA16_Dca001541</name>
</gene>
<feature type="region of interest" description="Disordered" evidence="6">
    <location>
        <begin position="1538"/>
        <end position="1645"/>
    </location>
</feature>
<organism evidence="8 9">
    <name type="scientific">Dendrobium catenatum</name>
    <dbReference type="NCBI Taxonomy" id="906689"/>
    <lineage>
        <taxon>Eukaryota</taxon>
        <taxon>Viridiplantae</taxon>
        <taxon>Streptophyta</taxon>
        <taxon>Embryophyta</taxon>
        <taxon>Tracheophyta</taxon>
        <taxon>Spermatophyta</taxon>
        <taxon>Magnoliopsida</taxon>
        <taxon>Liliopsida</taxon>
        <taxon>Asparagales</taxon>
        <taxon>Orchidaceae</taxon>
        <taxon>Epidendroideae</taxon>
        <taxon>Malaxideae</taxon>
        <taxon>Dendrobiinae</taxon>
        <taxon>Dendrobium</taxon>
    </lineage>
</organism>
<name>A0A2I0WMP8_9ASPA</name>
<dbReference type="InterPro" id="IPR031801">
    <property type="entry name" value="VIR_N"/>
</dbReference>
<evidence type="ECO:0000256" key="3">
    <source>
        <dbReference type="ARBA" id="ARBA00022664"/>
    </source>
</evidence>
<dbReference type="GO" id="GO:0005634">
    <property type="term" value="C:nucleus"/>
    <property type="evidence" value="ECO:0007669"/>
    <property type="project" value="UniProtKB-SubCell"/>
</dbReference>
<keyword evidence="3" id="KW-0507">mRNA processing</keyword>
<dbReference type="EMBL" id="KZ502537">
    <property type="protein sequence ID" value="PKU76935.1"/>
    <property type="molecule type" value="Genomic_DNA"/>
</dbReference>
<evidence type="ECO:0000256" key="1">
    <source>
        <dbReference type="ARBA" id="ARBA00004123"/>
    </source>
</evidence>
<dbReference type="GO" id="GO:0006397">
    <property type="term" value="P:mRNA processing"/>
    <property type="evidence" value="ECO:0007669"/>
    <property type="project" value="UniProtKB-KW"/>
</dbReference>